<proteinExistence type="predicted"/>
<comment type="caution">
    <text evidence="2">The sequence shown here is derived from an EMBL/GenBank/DDBJ whole genome shotgun (WGS) entry which is preliminary data.</text>
</comment>
<evidence type="ECO:0000256" key="1">
    <source>
        <dbReference type="SAM" id="MobiDB-lite"/>
    </source>
</evidence>
<dbReference type="AlphaFoldDB" id="A0A1E1LP77"/>
<feature type="region of interest" description="Disordered" evidence="1">
    <location>
        <begin position="293"/>
        <end position="319"/>
    </location>
</feature>
<feature type="compositionally biased region" description="Polar residues" evidence="1">
    <location>
        <begin position="293"/>
        <end position="314"/>
    </location>
</feature>
<keyword evidence="3" id="KW-1185">Reference proteome</keyword>
<feature type="region of interest" description="Disordered" evidence="1">
    <location>
        <begin position="350"/>
        <end position="377"/>
    </location>
</feature>
<dbReference type="STRING" id="914237.A0A1E1LP77"/>
<reference evidence="3" key="1">
    <citation type="submission" date="2016-03" db="EMBL/GenBank/DDBJ databases">
        <authorList>
            <person name="Ploux O."/>
        </authorList>
    </citation>
    <scope>NUCLEOTIDE SEQUENCE [LARGE SCALE GENOMIC DNA]</scope>
    <source>
        <strain evidence="3">UK7</strain>
    </source>
</reference>
<feature type="region of interest" description="Disordered" evidence="1">
    <location>
        <begin position="29"/>
        <end position="132"/>
    </location>
</feature>
<gene>
    <name evidence="2" type="ORF">RCO7_10488</name>
</gene>
<evidence type="ECO:0000313" key="2">
    <source>
        <dbReference type="EMBL" id="CZT12276.1"/>
    </source>
</evidence>
<feature type="compositionally biased region" description="Basic residues" evidence="1">
    <location>
        <begin position="357"/>
        <end position="371"/>
    </location>
</feature>
<accession>A0A1E1LP77</accession>
<feature type="compositionally biased region" description="Basic and acidic residues" evidence="1">
    <location>
        <begin position="452"/>
        <end position="468"/>
    </location>
</feature>
<sequence length="566" mass="63818">MSDFQQRMAKKETAEAIASFRERWRREQRADIQISSSTEGQVQAPGGYTQAPRIAAAGLRSKLHGENLSAPRRASAPTNASPGPRPKTQAHGKSTPAPRNVTTIPRPKSPAPITAPTGPRLKPQAPGENTAAPRNVQLPVNVPTESRWQGSPCPNCEGPHKLKFCPGPPDEHGYVTGCGRCNTQDHNLPECRMPRSASRYHSWKSLIIKSRDGRPPMIWKRDLLDPSFRECLEPYRPWTRKFAREYTARPEVTWAYVKINDPTWQLEDFDIERLGPQIHPSMELQEGNFRYNSKLSDQPASNNNSQDQVLSMQSGEIHESPSPLAAYQTMHPGMGPAPSIPDIQIPLPNHETEAHPLPRRVNRTTGRRLNRAQRDAGEKKIEIALREARQGVKNTISGSHASEVPRSHHQSQTASPHRRSPYISRREYDMDYGEIPKTPQYSPYEYNADSEELPKTPHYHSREYDVGHAESSGTSNRTPKRRTVRSRSLSRNSRLRHPPRSYGDRIPTPDRHLPDIHQPQIPNEDQPDLSRCRSADLELSEMVVQTQPPDEDSSDFDQSLSPASLD</sequence>
<dbReference type="Proteomes" id="UP000178129">
    <property type="component" value="Unassembled WGS sequence"/>
</dbReference>
<dbReference type="InParanoid" id="A0A1E1LP77"/>
<organism evidence="2 3">
    <name type="scientific">Rhynchosporium graminicola</name>
    <dbReference type="NCBI Taxonomy" id="2792576"/>
    <lineage>
        <taxon>Eukaryota</taxon>
        <taxon>Fungi</taxon>
        <taxon>Dikarya</taxon>
        <taxon>Ascomycota</taxon>
        <taxon>Pezizomycotina</taxon>
        <taxon>Leotiomycetes</taxon>
        <taxon>Helotiales</taxon>
        <taxon>Ploettnerulaceae</taxon>
        <taxon>Rhynchosporium</taxon>
    </lineage>
</organism>
<feature type="region of interest" description="Disordered" evidence="1">
    <location>
        <begin position="396"/>
        <end position="566"/>
    </location>
</feature>
<protein>
    <submittedName>
        <fullName evidence="2">Uncharacterized protein</fullName>
    </submittedName>
</protein>
<name>A0A1E1LP77_9HELO</name>
<dbReference type="EMBL" id="FJUW01000070">
    <property type="protein sequence ID" value="CZT12276.1"/>
    <property type="molecule type" value="Genomic_DNA"/>
</dbReference>
<evidence type="ECO:0000313" key="3">
    <source>
        <dbReference type="Proteomes" id="UP000178129"/>
    </source>
</evidence>
<feature type="compositionally biased region" description="Polar residues" evidence="1">
    <location>
        <begin position="556"/>
        <end position="566"/>
    </location>
</feature>